<comment type="caution">
    <text evidence="7">The sequence shown here is derived from an EMBL/GenBank/DDBJ whole genome shotgun (WGS) entry which is preliminary data.</text>
</comment>
<keyword evidence="4 5" id="KW-0694">RNA-binding</keyword>
<dbReference type="GO" id="GO:0008173">
    <property type="term" value="F:RNA methyltransferase activity"/>
    <property type="evidence" value="ECO:0007669"/>
    <property type="project" value="InterPro"/>
</dbReference>
<evidence type="ECO:0000313" key="8">
    <source>
        <dbReference type="Proteomes" id="UP000642488"/>
    </source>
</evidence>
<dbReference type="InterPro" id="IPR001678">
    <property type="entry name" value="MeTrfase_RsmB-F_NOP2_dom"/>
</dbReference>
<dbReference type="InterPro" id="IPR029063">
    <property type="entry name" value="SAM-dependent_MTases_sf"/>
</dbReference>
<keyword evidence="8" id="KW-1185">Reference proteome</keyword>
<feature type="binding site" evidence="5">
    <location>
        <position position="288"/>
    </location>
    <ligand>
        <name>S-adenosyl-L-methionine</name>
        <dbReference type="ChEBI" id="CHEBI:59789"/>
    </ligand>
</feature>
<comment type="similarity">
    <text evidence="5">Belongs to the class I-like SAM-binding methyltransferase superfamily. RsmB/NOP family.</text>
</comment>
<dbReference type="Pfam" id="PF01189">
    <property type="entry name" value="Methyltr_RsmB-F"/>
    <property type="match status" value="1"/>
</dbReference>
<keyword evidence="3 5" id="KW-0949">S-adenosyl-L-methionine</keyword>
<reference evidence="7" key="1">
    <citation type="submission" date="2020-12" db="EMBL/GenBank/DDBJ databases">
        <title>Bacterial taxonomy.</title>
        <authorList>
            <person name="Pan X."/>
        </authorList>
    </citation>
    <scope>NUCLEOTIDE SEQUENCE</scope>
    <source>
        <strain evidence="7">KCTC 52957</strain>
    </source>
</reference>
<dbReference type="AlphaFoldDB" id="A0A934ME37"/>
<dbReference type="InterPro" id="IPR049560">
    <property type="entry name" value="MeTrfase_RsmB-F_NOP2_cat"/>
</dbReference>
<dbReference type="GO" id="GO:0001510">
    <property type="term" value="P:RNA methylation"/>
    <property type="evidence" value="ECO:0007669"/>
    <property type="project" value="InterPro"/>
</dbReference>
<dbReference type="EMBL" id="JAEKPD010000008">
    <property type="protein sequence ID" value="MBJ3763036.1"/>
    <property type="molecule type" value="Genomic_DNA"/>
</dbReference>
<evidence type="ECO:0000256" key="4">
    <source>
        <dbReference type="ARBA" id="ARBA00022884"/>
    </source>
</evidence>
<proteinExistence type="inferred from homology"/>
<accession>A0A934ME37</accession>
<dbReference type="InterPro" id="IPR023267">
    <property type="entry name" value="RCMT"/>
</dbReference>
<dbReference type="RefSeq" id="WP_198916201.1">
    <property type="nucleotide sequence ID" value="NZ_JAEKPD010000008.1"/>
</dbReference>
<dbReference type="PROSITE" id="PS51686">
    <property type="entry name" value="SAM_MT_RSMB_NOP"/>
    <property type="match status" value="1"/>
</dbReference>
<keyword evidence="1 5" id="KW-0489">Methyltransferase</keyword>
<dbReference type="Pfam" id="PF22458">
    <property type="entry name" value="RsmF-B_ferredox"/>
    <property type="match status" value="1"/>
</dbReference>
<sequence>MTPAARVQTAIECLDLVTRGEPTERVLLRWARDARHAGSKDRAAVRDLVFDVVRRWWSSAALGGGETGRARMLGYLRGIGEDPATLFTGQGYGPATLGEAEIAAGAAPDPLAACDCPPDFAEDLRASLGAEFDPVMELLRSRAPVFLRVNLLKATRDDAQSALATEGIETVPHPLSPTALLVTARPRAVAGSRAFAQGLIELQDAASQALVDALPLAGTRRVLDYCAGGGGKTLAMAGRHRALYHAHDISAARLQPLLARAERAGASVTLRGADELAAEPPYDLVLADAPCSGSGAWRRSPEGKIRLSRADFDALLVQQRAILHAAADKVIAGGVLAYATCSLMRAENDAQVELFLADWPAFRLETVRNWTPLDGGDGFFATILRKGAS</sequence>
<evidence type="ECO:0000256" key="1">
    <source>
        <dbReference type="ARBA" id="ARBA00022603"/>
    </source>
</evidence>
<dbReference type="Gene3D" id="3.30.70.1170">
    <property type="entry name" value="Sun protein, domain 3"/>
    <property type="match status" value="1"/>
</dbReference>
<dbReference type="SUPFAM" id="SSF53335">
    <property type="entry name" value="S-adenosyl-L-methionine-dependent methyltransferases"/>
    <property type="match status" value="1"/>
</dbReference>
<protein>
    <submittedName>
        <fullName evidence="7">RsmB/NOP family class I SAM-dependent RNA methyltransferase</fullName>
    </submittedName>
</protein>
<evidence type="ECO:0000256" key="5">
    <source>
        <dbReference type="PROSITE-ProRule" id="PRU01023"/>
    </source>
</evidence>
<comment type="caution">
    <text evidence="5">Lacks conserved residue(s) required for the propagation of feature annotation.</text>
</comment>
<gene>
    <name evidence="7" type="ORF">ILP92_09800</name>
</gene>
<feature type="binding site" evidence="5">
    <location>
        <position position="248"/>
    </location>
    <ligand>
        <name>S-adenosyl-L-methionine</name>
        <dbReference type="ChEBI" id="CHEBI:59789"/>
    </ligand>
</feature>
<dbReference type="PANTHER" id="PTHR22807">
    <property type="entry name" value="NOP2 YEAST -RELATED NOL1/NOP2/FMU SUN DOMAIN-CONTAINING"/>
    <property type="match status" value="1"/>
</dbReference>
<dbReference type="CDD" id="cd02440">
    <property type="entry name" value="AdoMet_MTases"/>
    <property type="match status" value="1"/>
</dbReference>
<dbReference type="Proteomes" id="UP000642488">
    <property type="component" value="Unassembled WGS sequence"/>
</dbReference>
<feature type="active site" description="Nucleophile" evidence="5">
    <location>
        <position position="341"/>
    </location>
</feature>
<dbReference type="PRINTS" id="PR02008">
    <property type="entry name" value="RCMTFAMILY"/>
</dbReference>
<feature type="domain" description="SAM-dependent MTase RsmB/NOP-type" evidence="6">
    <location>
        <begin position="135"/>
        <end position="389"/>
    </location>
</feature>
<dbReference type="PANTHER" id="PTHR22807:SF53">
    <property type="entry name" value="RIBOSOMAL RNA SMALL SUBUNIT METHYLTRANSFERASE B-RELATED"/>
    <property type="match status" value="1"/>
</dbReference>
<dbReference type="GO" id="GO:0003723">
    <property type="term" value="F:RNA binding"/>
    <property type="evidence" value="ECO:0007669"/>
    <property type="project" value="UniProtKB-UniRule"/>
</dbReference>
<dbReference type="InterPro" id="IPR054728">
    <property type="entry name" value="RsmB-like_ferredoxin"/>
</dbReference>
<evidence type="ECO:0000256" key="3">
    <source>
        <dbReference type="ARBA" id="ARBA00022691"/>
    </source>
</evidence>
<name>A0A934ME37_9RHOB</name>
<organism evidence="7 8">
    <name type="scientific">Palleronia pontilimi</name>
    <dbReference type="NCBI Taxonomy" id="1964209"/>
    <lineage>
        <taxon>Bacteria</taxon>
        <taxon>Pseudomonadati</taxon>
        <taxon>Pseudomonadota</taxon>
        <taxon>Alphaproteobacteria</taxon>
        <taxon>Rhodobacterales</taxon>
        <taxon>Roseobacteraceae</taxon>
        <taxon>Palleronia</taxon>
    </lineage>
</organism>
<evidence type="ECO:0000256" key="2">
    <source>
        <dbReference type="ARBA" id="ARBA00022679"/>
    </source>
</evidence>
<evidence type="ECO:0000313" key="7">
    <source>
        <dbReference type="EMBL" id="MBJ3763036.1"/>
    </source>
</evidence>
<evidence type="ECO:0000259" key="6">
    <source>
        <dbReference type="PROSITE" id="PS51686"/>
    </source>
</evidence>
<dbReference type="Gene3D" id="3.40.50.150">
    <property type="entry name" value="Vaccinia Virus protein VP39"/>
    <property type="match status" value="1"/>
</dbReference>
<keyword evidence="2 5" id="KW-0808">Transferase</keyword>